<dbReference type="Pfam" id="PF04055">
    <property type="entry name" value="Radical_SAM"/>
    <property type="match status" value="1"/>
</dbReference>
<evidence type="ECO:0000313" key="7">
    <source>
        <dbReference type="EMBL" id="GAI93640.1"/>
    </source>
</evidence>
<dbReference type="GO" id="GO:0051539">
    <property type="term" value="F:4 iron, 4 sulfur cluster binding"/>
    <property type="evidence" value="ECO:0007669"/>
    <property type="project" value="UniProtKB-KW"/>
</dbReference>
<evidence type="ECO:0000256" key="5">
    <source>
        <dbReference type="ARBA" id="ARBA00023014"/>
    </source>
</evidence>
<evidence type="ECO:0000256" key="2">
    <source>
        <dbReference type="ARBA" id="ARBA00022691"/>
    </source>
</evidence>
<accession>X1U1D8</accession>
<feature type="non-terminal residue" evidence="7">
    <location>
        <position position="263"/>
    </location>
</feature>
<gene>
    <name evidence="7" type="ORF">S12H4_40506</name>
</gene>
<dbReference type="InterPro" id="IPR023404">
    <property type="entry name" value="rSAM_horseshoe"/>
</dbReference>
<reference evidence="7" key="1">
    <citation type="journal article" date="2014" name="Front. Microbiol.">
        <title>High frequency of phylogenetically diverse reductive dehalogenase-homologous genes in deep subseafloor sedimentary metagenomes.</title>
        <authorList>
            <person name="Kawai M."/>
            <person name="Futagami T."/>
            <person name="Toyoda A."/>
            <person name="Takaki Y."/>
            <person name="Nishi S."/>
            <person name="Hori S."/>
            <person name="Arai W."/>
            <person name="Tsubouchi T."/>
            <person name="Morono Y."/>
            <person name="Uchiyama I."/>
            <person name="Ito T."/>
            <person name="Fujiyama A."/>
            <person name="Inagaki F."/>
            <person name="Takami H."/>
        </authorList>
    </citation>
    <scope>NUCLEOTIDE SEQUENCE</scope>
    <source>
        <strain evidence="7">Expedition CK06-06</strain>
    </source>
</reference>
<evidence type="ECO:0000256" key="1">
    <source>
        <dbReference type="ARBA" id="ARBA00001966"/>
    </source>
</evidence>
<dbReference type="SFLD" id="SFLDG01082">
    <property type="entry name" value="B12-binding_domain_containing"/>
    <property type="match status" value="1"/>
</dbReference>
<evidence type="ECO:0000256" key="4">
    <source>
        <dbReference type="ARBA" id="ARBA00023004"/>
    </source>
</evidence>
<dbReference type="InterPro" id="IPR051198">
    <property type="entry name" value="BchE-like"/>
</dbReference>
<keyword evidence="3" id="KW-0479">Metal-binding</keyword>
<keyword evidence="5" id="KW-0411">Iron-sulfur</keyword>
<dbReference type="Gene3D" id="3.80.30.20">
    <property type="entry name" value="tm_1862 like domain"/>
    <property type="match status" value="1"/>
</dbReference>
<dbReference type="InterPro" id="IPR025274">
    <property type="entry name" value="DUF4070"/>
</dbReference>
<sequence>TSEFPEITGSPLPDYSLLNPSKYATLSIQYTRGCPFDCEFCDITALFGRKVRTKSTNQILSELENLYNIGWRGNVFFVDDNFIGNKRILKSDLLPSMISWMRKKNNPFVFNTEASINLADDDKLMELMTQAGFSNVFVGIETPEEACLVECNKTQNINRDLIQSVRKIQAAGMEVTAGFIVGFDSDPPSVFQRQIDFIQKSGIITAMVGLLNAPKKTRLYRRLKNEGRIISEWSGDNTDYTLNFIPKMNKKELINGYQKIIQG</sequence>
<name>X1U1D8_9ZZZZ</name>
<dbReference type="SFLD" id="SFLDS00029">
    <property type="entry name" value="Radical_SAM"/>
    <property type="match status" value="1"/>
</dbReference>
<dbReference type="GO" id="GO:0003824">
    <property type="term" value="F:catalytic activity"/>
    <property type="evidence" value="ECO:0007669"/>
    <property type="project" value="InterPro"/>
</dbReference>
<dbReference type="GO" id="GO:0046872">
    <property type="term" value="F:metal ion binding"/>
    <property type="evidence" value="ECO:0007669"/>
    <property type="project" value="UniProtKB-KW"/>
</dbReference>
<protein>
    <recommendedName>
        <fullName evidence="6">Radical SAM core domain-containing protein</fullName>
    </recommendedName>
</protein>
<comment type="caution">
    <text evidence="7">The sequence shown here is derived from an EMBL/GenBank/DDBJ whole genome shotgun (WGS) entry which is preliminary data.</text>
</comment>
<feature type="non-terminal residue" evidence="7">
    <location>
        <position position="1"/>
    </location>
</feature>
<dbReference type="GO" id="GO:0005829">
    <property type="term" value="C:cytosol"/>
    <property type="evidence" value="ECO:0007669"/>
    <property type="project" value="TreeGrafter"/>
</dbReference>
<comment type="cofactor">
    <cofactor evidence="1">
        <name>[4Fe-4S] cluster</name>
        <dbReference type="ChEBI" id="CHEBI:49883"/>
    </cofactor>
</comment>
<dbReference type="PANTHER" id="PTHR43409:SF3">
    <property type="entry name" value="HYPOTHETICAL METHYLTRANSFERASE"/>
    <property type="match status" value="1"/>
</dbReference>
<dbReference type="EMBL" id="BARW01024589">
    <property type="protein sequence ID" value="GAI93640.1"/>
    <property type="molecule type" value="Genomic_DNA"/>
</dbReference>
<dbReference type="AlphaFoldDB" id="X1U1D8"/>
<dbReference type="InterPro" id="IPR007197">
    <property type="entry name" value="rSAM"/>
</dbReference>
<feature type="domain" description="Radical SAM core" evidence="6">
    <location>
        <begin position="18"/>
        <end position="251"/>
    </location>
</feature>
<proteinExistence type="predicted"/>
<organism evidence="7">
    <name type="scientific">marine sediment metagenome</name>
    <dbReference type="NCBI Taxonomy" id="412755"/>
    <lineage>
        <taxon>unclassified sequences</taxon>
        <taxon>metagenomes</taxon>
        <taxon>ecological metagenomes</taxon>
    </lineage>
</organism>
<dbReference type="SUPFAM" id="SSF102114">
    <property type="entry name" value="Radical SAM enzymes"/>
    <property type="match status" value="1"/>
</dbReference>
<dbReference type="Pfam" id="PF13282">
    <property type="entry name" value="DUF4070"/>
    <property type="match status" value="1"/>
</dbReference>
<keyword evidence="2" id="KW-0949">S-adenosyl-L-methionine</keyword>
<dbReference type="InterPro" id="IPR006638">
    <property type="entry name" value="Elp3/MiaA/NifB-like_rSAM"/>
</dbReference>
<keyword evidence="4" id="KW-0408">Iron</keyword>
<evidence type="ECO:0000259" key="6">
    <source>
        <dbReference type="PROSITE" id="PS51918"/>
    </source>
</evidence>
<dbReference type="InterPro" id="IPR058240">
    <property type="entry name" value="rSAM_sf"/>
</dbReference>
<dbReference type="SFLD" id="SFLDG01123">
    <property type="entry name" value="methyltransferase_(Class_B)"/>
    <property type="match status" value="1"/>
</dbReference>
<dbReference type="PROSITE" id="PS51918">
    <property type="entry name" value="RADICAL_SAM"/>
    <property type="match status" value="1"/>
</dbReference>
<dbReference type="InterPro" id="IPR034466">
    <property type="entry name" value="Methyltransferase_Class_B"/>
</dbReference>
<dbReference type="SMART" id="SM00729">
    <property type="entry name" value="Elp3"/>
    <property type="match status" value="1"/>
</dbReference>
<dbReference type="PANTHER" id="PTHR43409">
    <property type="entry name" value="ANAEROBIC MAGNESIUM-PROTOPORPHYRIN IX MONOMETHYL ESTER CYCLASE-RELATED"/>
    <property type="match status" value="1"/>
</dbReference>
<evidence type="ECO:0000256" key="3">
    <source>
        <dbReference type="ARBA" id="ARBA00022723"/>
    </source>
</evidence>